<gene>
    <name evidence="2" type="ORF">E6H02_08195</name>
</gene>
<reference evidence="2 3" key="1">
    <citation type="journal article" date="2019" name="Nat. Microbiol.">
        <title>Mediterranean grassland soil C-N compound turnover is dependent on rainfall and depth, and is mediated by genomically divergent microorganisms.</title>
        <authorList>
            <person name="Diamond S."/>
            <person name="Andeer P.F."/>
            <person name="Li Z."/>
            <person name="Crits-Christoph A."/>
            <person name="Burstein D."/>
            <person name="Anantharaman K."/>
            <person name="Lane K.R."/>
            <person name="Thomas B.C."/>
            <person name="Pan C."/>
            <person name="Northen T.R."/>
            <person name="Banfield J.F."/>
        </authorList>
    </citation>
    <scope>NUCLEOTIDE SEQUENCE [LARGE SCALE GENOMIC DNA]</scope>
    <source>
        <strain evidence="2">NP_5</strain>
    </source>
</reference>
<proteinExistence type="predicted"/>
<feature type="chain" id="PRO_5021796680" evidence="1">
    <location>
        <begin position="25"/>
        <end position="170"/>
    </location>
</feature>
<feature type="signal peptide" evidence="1">
    <location>
        <begin position="1"/>
        <end position="24"/>
    </location>
</feature>
<organism evidence="2 3">
    <name type="scientific">Candidatus Segetimicrobium genomatis</name>
    <dbReference type="NCBI Taxonomy" id="2569760"/>
    <lineage>
        <taxon>Bacteria</taxon>
        <taxon>Bacillati</taxon>
        <taxon>Candidatus Sysuimicrobiota</taxon>
        <taxon>Candidatus Sysuimicrobiia</taxon>
        <taxon>Candidatus Sysuimicrobiales</taxon>
        <taxon>Candidatus Segetimicrobiaceae</taxon>
        <taxon>Candidatus Segetimicrobium</taxon>
    </lineage>
</organism>
<name>A0A537LQF1_9BACT</name>
<comment type="caution">
    <text evidence="2">The sequence shown here is derived from an EMBL/GenBank/DDBJ whole genome shotgun (WGS) entry which is preliminary data.</text>
</comment>
<evidence type="ECO:0000313" key="3">
    <source>
        <dbReference type="Proteomes" id="UP000320393"/>
    </source>
</evidence>
<protein>
    <submittedName>
        <fullName evidence="2">Uncharacterized protein</fullName>
    </submittedName>
</protein>
<sequence>MQRVIGYAVAVLVAVAALSTPAFAQGSDIVPGQALGRLEIGQELNPIIAILGPLHSEDDLPGGTFRGYYWPLKRIGVIVNMTTQKVAALAISYDDNYQTEKGITAGTEMDAIRLAYGEEESVDKHQDDETLIYDKLGVAFVIDKSGALGGRVSVIFIFGQGHYRDIFQNQ</sequence>
<evidence type="ECO:0000256" key="1">
    <source>
        <dbReference type="SAM" id="SignalP"/>
    </source>
</evidence>
<dbReference type="Proteomes" id="UP000320393">
    <property type="component" value="Unassembled WGS sequence"/>
</dbReference>
<keyword evidence="1" id="KW-0732">Signal</keyword>
<dbReference type="EMBL" id="VBAM01000306">
    <property type="protein sequence ID" value="TMJ10249.1"/>
    <property type="molecule type" value="Genomic_DNA"/>
</dbReference>
<dbReference type="AlphaFoldDB" id="A0A537LQF1"/>
<evidence type="ECO:0000313" key="2">
    <source>
        <dbReference type="EMBL" id="TMJ10249.1"/>
    </source>
</evidence>
<accession>A0A537LQF1</accession>